<gene>
    <name evidence="1" type="ORF">MPRM_37450</name>
</gene>
<name>A0A7I7YZP6_9MYCO</name>
<dbReference type="InterPro" id="IPR027417">
    <property type="entry name" value="P-loop_NTPase"/>
</dbReference>
<sequence length="277" mass="30092">MAGGGAEYLERVRRPNAAGCVEDERALEATAPLGTAGGAVSASKATECTYVIATSPRSGSNLLCEALAHTGIAGRPAEIGLKFRGDVPFDEYVPARIREFATDNGVCGVKLFWGHLQVLVRAGCASGDSDQVLEHFFPGAHYIRLIRPDRRGQAISLYRALATNEFRRRRGVVNPNAAGPDPEFDGEGIRRLERMLDRHEASWDQSFHRRGITPLLVDYDSLVEHRCDQVARVLGFIGQDPAAAATIPASLLVRQADAKTVKWRKMLDAEDALVGAD</sequence>
<dbReference type="Proteomes" id="UP000467105">
    <property type="component" value="Chromosome"/>
</dbReference>
<proteinExistence type="predicted"/>
<dbReference type="SUPFAM" id="SSF52540">
    <property type="entry name" value="P-loop containing nucleoside triphosphate hydrolases"/>
    <property type="match status" value="1"/>
</dbReference>
<organism evidence="1 2">
    <name type="scientific">Mycobacterium parmense</name>
    <dbReference type="NCBI Taxonomy" id="185642"/>
    <lineage>
        <taxon>Bacteria</taxon>
        <taxon>Bacillati</taxon>
        <taxon>Actinomycetota</taxon>
        <taxon>Actinomycetes</taxon>
        <taxon>Mycobacteriales</taxon>
        <taxon>Mycobacteriaceae</taxon>
        <taxon>Mycobacterium</taxon>
        <taxon>Mycobacterium simiae complex</taxon>
    </lineage>
</organism>
<keyword evidence="2" id="KW-1185">Reference proteome</keyword>
<dbReference type="Gene3D" id="3.40.50.300">
    <property type="entry name" value="P-loop containing nucleotide triphosphate hydrolases"/>
    <property type="match status" value="1"/>
</dbReference>
<dbReference type="AlphaFoldDB" id="A0A7I7YZP6"/>
<dbReference type="RefSeq" id="WP_085268557.1">
    <property type="nucleotide sequence ID" value="NZ_AP022614.1"/>
</dbReference>
<evidence type="ECO:0000313" key="2">
    <source>
        <dbReference type="Proteomes" id="UP000467105"/>
    </source>
</evidence>
<evidence type="ECO:0000313" key="1">
    <source>
        <dbReference type="EMBL" id="BBZ46464.1"/>
    </source>
</evidence>
<dbReference type="OrthoDB" id="4697907at2"/>
<dbReference type="InterPro" id="IPR024628">
    <property type="entry name" value="Sulfotransferase_Stf0_dom"/>
</dbReference>
<dbReference type="Pfam" id="PF09037">
    <property type="entry name" value="Sulphotransf"/>
    <property type="match status" value="2"/>
</dbReference>
<reference evidence="1 2" key="1">
    <citation type="journal article" date="2019" name="Emerg. Microbes Infect.">
        <title>Comprehensive subspecies identification of 175 nontuberculous mycobacteria species based on 7547 genomic profiles.</title>
        <authorList>
            <person name="Matsumoto Y."/>
            <person name="Kinjo T."/>
            <person name="Motooka D."/>
            <person name="Nabeya D."/>
            <person name="Jung N."/>
            <person name="Uechi K."/>
            <person name="Horii T."/>
            <person name="Iida T."/>
            <person name="Fujita J."/>
            <person name="Nakamura S."/>
        </authorList>
    </citation>
    <scope>NUCLEOTIDE SEQUENCE [LARGE SCALE GENOMIC DNA]</scope>
    <source>
        <strain evidence="1 2">JCM 14742</strain>
    </source>
</reference>
<protein>
    <submittedName>
        <fullName evidence="1">Uncharacterized protein</fullName>
    </submittedName>
</protein>
<dbReference type="EMBL" id="AP022614">
    <property type="protein sequence ID" value="BBZ46464.1"/>
    <property type="molecule type" value="Genomic_DNA"/>
</dbReference>
<accession>A0A7I7YZP6</accession>